<dbReference type="Pfam" id="PF14379">
    <property type="entry name" value="Myb_CC_LHEQLE"/>
    <property type="match status" value="1"/>
</dbReference>
<accession>A0A0A9C834</accession>
<reference evidence="2" key="1">
    <citation type="submission" date="2014-09" db="EMBL/GenBank/DDBJ databases">
        <authorList>
            <person name="Magalhaes I.L.F."/>
            <person name="Oliveira U."/>
            <person name="Santos F.R."/>
            <person name="Vidigal T.H.D.A."/>
            <person name="Brescovit A.D."/>
            <person name="Santos A.J."/>
        </authorList>
    </citation>
    <scope>NUCLEOTIDE SEQUENCE</scope>
    <source>
        <tissue evidence="2">Shoot tissue taken approximately 20 cm above the soil surface</tissue>
    </source>
</reference>
<evidence type="ECO:0000259" key="1">
    <source>
        <dbReference type="Pfam" id="PF14379"/>
    </source>
</evidence>
<dbReference type="EMBL" id="GBRH01225421">
    <property type="protein sequence ID" value="JAD72474.1"/>
    <property type="molecule type" value="Transcribed_RNA"/>
</dbReference>
<dbReference type="GO" id="GO:0003700">
    <property type="term" value="F:DNA-binding transcription factor activity"/>
    <property type="evidence" value="ECO:0007669"/>
    <property type="project" value="InterPro"/>
</dbReference>
<sequence length="114" mass="12646">MEVQRRLHEQVEVQKHTQIRMEANQKYIDTMLEKAFKIVSEQLSGISISDHNLSDLSSAGIKCGPADALSPSVFHQLSVSSISLHSPGGKAPPSDAVDGHMFFEKPLELKRKLH</sequence>
<dbReference type="InterPro" id="IPR046955">
    <property type="entry name" value="PHR1-like"/>
</dbReference>
<name>A0A0A9C834_ARUDO</name>
<dbReference type="PANTHER" id="PTHR31499:SF76">
    <property type="entry name" value="OS08G0346400 PROTEIN"/>
    <property type="match status" value="1"/>
</dbReference>
<dbReference type="AlphaFoldDB" id="A0A0A9C834"/>
<dbReference type="InterPro" id="IPR025756">
    <property type="entry name" value="Myb_CC_LHEQLE"/>
</dbReference>
<organism evidence="2">
    <name type="scientific">Arundo donax</name>
    <name type="common">Giant reed</name>
    <name type="synonym">Donax arundinaceus</name>
    <dbReference type="NCBI Taxonomy" id="35708"/>
    <lineage>
        <taxon>Eukaryota</taxon>
        <taxon>Viridiplantae</taxon>
        <taxon>Streptophyta</taxon>
        <taxon>Embryophyta</taxon>
        <taxon>Tracheophyta</taxon>
        <taxon>Spermatophyta</taxon>
        <taxon>Magnoliopsida</taxon>
        <taxon>Liliopsida</taxon>
        <taxon>Poales</taxon>
        <taxon>Poaceae</taxon>
        <taxon>PACMAD clade</taxon>
        <taxon>Arundinoideae</taxon>
        <taxon>Arundineae</taxon>
        <taxon>Arundo</taxon>
    </lineage>
</organism>
<dbReference type="PANTHER" id="PTHR31499">
    <property type="entry name" value="MYB FAMILY TRANSCRIPTION FACTOR PHL11"/>
    <property type="match status" value="1"/>
</dbReference>
<feature type="domain" description="MYB-CC type transcription factor LHEQLE-containing" evidence="1">
    <location>
        <begin position="1"/>
        <end position="37"/>
    </location>
</feature>
<evidence type="ECO:0000313" key="2">
    <source>
        <dbReference type="EMBL" id="JAD72474.1"/>
    </source>
</evidence>
<proteinExistence type="predicted"/>
<protein>
    <recommendedName>
        <fullName evidence="1">MYB-CC type transcription factor LHEQLE-containing domain-containing protein</fullName>
    </recommendedName>
</protein>
<reference evidence="2" key="2">
    <citation type="journal article" date="2015" name="Data Brief">
        <title>Shoot transcriptome of the giant reed, Arundo donax.</title>
        <authorList>
            <person name="Barrero R.A."/>
            <person name="Guerrero F.D."/>
            <person name="Moolhuijzen P."/>
            <person name="Goolsby J.A."/>
            <person name="Tidwell J."/>
            <person name="Bellgard S.E."/>
            <person name="Bellgard M.I."/>
        </authorList>
    </citation>
    <scope>NUCLEOTIDE SEQUENCE</scope>
    <source>
        <tissue evidence="2">Shoot tissue taken approximately 20 cm above the soil surface</tissue>
    </source>
</reference>